<evidence type="ECO:0000256" key="4">
    <source>
        <dbReference type="PROSITE-ProRule" id="PRU00175"/>
    </source>
</evidence>
<keyword evidence="2 4" id="KW-0863">Zinc-finger</keyword>
<proteinExistence type="predicted"/>
<dbReference type="EMBL" id="CP136891">
    <property type="protein sequence ID" value="WOK98974.1"/>
    <property type="molecule type" value="Genomic_DNA"/>
</dbReference>
<evidence type="ECO:0000256" key="1">
    <source>
        <dbReference type="ARBA" id="ARBA00022723"/>
    </source>
</evidence>
<dbReference type="InterPro" id="IPR032010">
    <property type="entry name" value="APD1-4_M"/>
</dbReference>
<dbReference type="PROSITE" id="PS50089">
    <property type="entry name" value="ZF_RING_2"/>
    <property type="match status" value="1"/>
</dbReference>
<dbReference type="SUPFAM" id="SSF57850">
    <property type="entry name" value="RING/U-box"/>
    <property type="match status" value="1"/>
</dbReference>
<dbReference type="PANTHER" id="PTHR46858:SF5">
    <property type="entry name" value="E3 UBIQUITIN-PROTEIN LIGASE APD1-RELATED"/>
    <property type="match status" value="1"/>
</dbReference>
<evidence type="ECO:0000256" key="3">
    <source>
        <dbReference type="ARBA" id="ARBA00022833"/>
    </source>
</evidence>
<accession>A0AAQ3JYX3</accession>
<dbReference type="Proteomes" id="UP001327560">
    <property type="component" value="Chromosome 2"/>
</dbReference>
<dbReference type="PANTHER" id="PTHR46858">
    <property type="entry name" value="OS05G0521000 PROTEIN"/>
    <property type="match status" value="1"/>
</dbReference>
<keyword evidence="9" id="KW-1185">Reference proteome</keyword>
<feature type="domain" description="RING-type" evidence="7">
    <location>
        <begin position="364"/>
        <end position="403"/>
    </location>
</feature>
<evidence type="ECO:0000313" key="9">
    <source>
        <dbReference type="Proteomes" id="UP001327560"/>
    </source>
</evidence>
<dbReference type="InterPro" id="IPR001841">
    <property type="entry name" value="Znf_RING"/>
</dbReference>
<keyword evidence="3" id="KW-0862">Zinc</keyword>
<dbReference type="AlphaFoldDB" id="A0AAQ3JYX3"/>
<protein>
    <recommendedName>
        <fullName evidence="7">RING-type domain-containing protein</fullName>
    </recommendedName>
</protein>
<evidence type="ECO:0000259" key="7">
    <source>
        <dbReference type="PROSITE" id="PS50089"/>
    </source>
</evidence>
<evidence type="ECO:0000256" key="5">
    <source>
        <dbReference type="SAM" id="MobiDB-lite"/>
    </source>
</evidence>
<gene>
    <name evidence="8" type="ORF">Cni_G07686</name>
</gene>
<evidence type="ECO:0000313" key="8">
    <source>
        <dbReference type="EMBL" id="WOK98974.1"/>
    </source>
</evidence>
<dbReference type="InterPro" id="IPR032008">
    <property type="entry name" value="APD1-4_N"/>
</dbReference>
<dbReference type="Pfam" id="PF13920">
    <property type="entry name" value="zf-C3HC4_3"/>
    <property type="match status" value="1"/>
</dbReference>
<feature type="region of interest" description="Disordered" evidence="5">
    <location>
        <begin position="50"/>
        <end position="94"/>
    </location>
</feature>
<dbReference type="GO" id="GO:0009705">
    <property type="term" value="C:plant-type vacuole membrane"/>
    <property type="evidence" value="ECO:0007669"/>
    <property type="project" value="TreeGrafter"/>
</dbReference>
<keyword evidence="6" id="KW-0812">Transmembrane</keyword>
<feature type="transmembrane region" description="Helical" evidence="6">
    <location>
        <begin position="272"/>
        <end position="294"/>
    </location>
</feature>
<dbReference type="GO" id="GO:0016567">
    <property type="term" value="P:protein ubiquitination"/>
    <property type="evidence" value="ECO:0007669"/>
    <property type="project" value="TreeGrafter"/>
</dbReference>
<reference evidence="8 9" key="1">
    <citation type="submission" date="2023-10" db="EMBL/GenBank/DDBJ databases">
        <title>Chromosome-scale genome assembly provides insights into flower coloration mechanisms of Canna indica.</title>
        <authorList>
            <person name="Li C."/>
        </authorList>
    </citation>
    <scope>NUCLEOTIDE SEQUENCE [LARGE SCALE GENOMIC DNA]</scope>
    <source>
        <tissue evidence="8">Flower</tissue>
    </source>
</reference>
<organism evidence="8 9">
    <name type="scientific">Canna indica</name>
    <name type="common">Indian-shot</name>
    <dbReference type="NCBI Taxonomy" id="4628"/>
    <lineage>
        <taxon>Eukaryota</taxon>
        <taxon>Viridiplantae</taxon>
        <taxon>Streptophyta</taxon>
        <taxon>Embryophyta</taxon>
        <taxon>Tracheophyta</taxon>
        <taxon>Spermatophyta</taxon>
        <taxon>Magnoliopsida</taxon>
        <taxon>Liliopsida</taxon>
        <taxon>Zingiberales</taxon>
        <taxon>Cannaceae</taxon>
        <taxon>Canna</taxon>
    </lineage>
</organism>
<dbReference type="GO" id="GO:0008270">
    <property type="term" value="F:zinc ion binding"/>
    <property type="evidence" value="ECO:0007669"/>
    <property type="project" value="UniProtKB-KW"/>
</dbReference>
<dbReference type="Gene3D" id="3.30.40.10">
    <property type="entry name" value="Zinc/RING finger domain, C3HC4 (zinc finger)"/>
    <property type="match status" value="1"/>
</dbReference>
<sequence length="415" mass="46932">MAVNLFACSVSLPSPWMTPIPSFSYTILPLPPPLPHPHLIHLGLRAYPTASESQSPMPRRRRSETKPGPAWSSSSPSSSSVKAEDESKRSPTLYGFREPPPLDIFTAWSETRNVSVPLNLHQEWVYYLNKGEIEIFYDVKSHASYPLILVIAQGKQNLIQWIQQPSHPNTTLSWSLIHGNGKVQQIIEKPSDYYIAVGNLNNIEVEVELTFNIKAVLYNTIGAYYRCSLDHGVCSLRLFFQGTNVAVLTTPATEPSMQIDEWYVKLSYEPRWITYVAGSSLMTLLIFMAFQIFINLQCNYGTTHQTTEATTERRPLLSNKDDDDQSLGSSYESVSHDEEDIHVHHETESDMPKDDNINNPQHLCTICCDARRDCFFLPCGHCAVCFACGTRILDEAGTCPICRRKIKKVRKIFTV</sequence>
<dbReference type="InterPro" id="IPR013083">
    <property type="entry name" value="Znf_RING/FYVE/PHD"/>
</dbReference>
<evidence type="ECO:0000256" key="6">
    <source>
        <dbReference type="SAM" id="Phobius"/>
    </source>
</evidence>
<dbReference type="GO" id="GO:0005768">
    <property type="term" value="C:endosome"/>
    <property type="evidence" value="ECO:0007669"/>
    <property type="project" value="TreeGrafter"/>
</dbReference>
<keyword evidence="6" id="KW-0472">Membrane</keyword>
<dbReference type="Pfam" id="PF16040">
    <property type="entry name" value="APD1-4_N"/>
    <property type="match status" value="1"/>
</dbReference>
<keyword evidence="1" id="KW-0479">Metal-binding</keyword>
<keyword evidence="6" id="KW-1133">Transmembrane helix</keyword>
<dbReference type="Pfam" id="PF16041">
    <property type="entry name" value="APD1-4_M"/>
    <property type="match status" value="1"/>
</dbReference>
<name>A0AAQ3JYX3_9LILI</name>
<dbReference type="GO" id="GO:0061630">
    <property type="term" value="F:ubiquitin protein ligase activity"/>
    <property type="evidence" value="ECO:0007669"/>
    <property type="project" value="TreeGrafter"/>
</dbReference>
<feature type="region of interest" description="Disordered" evidence="5">
    <location>
        <begin position="309"/>
        <end position="339"/>
    </location>
</feature>
<evidence type="ECO:0000256" key="2">
    <source>
        <dbReference type="ARBA" id="ARBA00022771"/>
    </source>
</evidence>